<dbReference type="PANTHER" id="PTHR37309">
    <property type="entry name" value="SLR0284 PROTEIN"/>
    <property type="match status" value="1"/>
</dbReference>
<sequence length="129" mass="14016">MSFVIRVIVTGIAIWLTSLFMSSHFEIVGSDSVGGQIVIVLAVALIYSLVNAIIKPIVQVISIPLYILTLGLFTLVVNALMLMLTAWITEQTDWGIRIEGGFWWAMLAALIIGVLNFAISAVVAPKSRV</sequence>
<evidence type="ECO:0000313" key="4">
    <source>
        <dbReference type="Proteomes" id="UP000076447"/>
    </source>
</evidence>
<feature type="transmembrane region" description="Helical" evidence="1">
    <location>
        <begin position="101"/>
        <end position="124"/>
    </location>
</feature>
<dbReference type="Proteomes" id="UP000076447">
    <property type="component" value="Unassembled WGS sequence"/>
</dbReference>
<evidence type="ECO:0000313" key="3">
    <source>
        <dbReference type="EMBL" id="OCI32276.1"/>
    </source>
</evidence>
<proteinExistence type="predicted"/>
<name>A0A163SXR4_9CELL</name>
<comment type="caution">
    <text evidence="2">The sequence shown here is derived from an EMBL/GenBank/DDBJ whole genome shotgun (WGS) entry which is preliminary data.</text>
</comment>
<dbReference type="EMBL" id="LRIE01000039">
    <property type="protein sequence ID" value="KZM36866.1"/>
    <property type="molecule type" value="Genomic_DNA"/>
</dbReference>
<evidence type="ECO:0000313" key="5">
    <source>
        <dbReference type="Proteomes" id="UP000093412"/>
    </source>
</evidence>
<reference evidence="3 5" key="2">
    <citation type="submission" date="2016-06" db="EMBL/GenBank/DDBJ databases">
        <title>Genome sequence of Oerskovia enterophila DSM 43852.</title>
        <authorList>
            <person name="Poehlein A."/>
            <person name="Jag V."/>
            <person name="Bengelsdorf F.R."/>
            <person name="Daniel R."/>
            <person name="Duerre P."/>
        </authorList>
    </citation>
    <scope>NUCLEOTIDE SEQUENCE [LARGE SCALE GENOMIC DNA]</scope>
    <source>
        <strain evidence="3 5">DSM 43852</strain>
    </source>
</reference>
<dbReference type="Pfam" id="PF04020">
    <property type="entry name" value="Phage_holin_4_2"/>
    <property type="match status" value="1"/>
</dbReference>
<dbReference type="OrthoDB" id="9810847at2"/>
<evidence type="ECO:0000313" key="2">
    <source>
        <dbReference type="EMBL" id="KZM36866.1"/>
    </source>
</evidence>
<keyword evidence="5" id="KW-1185">Reference proteome</keyword>
<protein>
    <recommendedName>
        <fullName evidence="6">Phage holin family protein</fullName>
    </recommendedName>
</protein>
<dbReference type="PANTHER" id="PTHR37309:SF1">
    <property type="entry name" value="SLR0284 PROTEIN"/>
    <property type="match status" value="1"/>
</dbReference>
<evidence type="ECO:0000256" key="1">
    <source>
        <dbReference type="SAM" id="Phobius"/>
    </source>
</evidence>
<dbReference type="InterPro" id="IPR007165">
    <property type="entry name" value="Phage_holin_4_2"/>
</dbReference>
<evidence type="ECO:0008006" key="6">
    <source>
        <dbReference type="Google" id="ProtNLM"/>
    </source>
</evidence>
<feature type="transmembrane region" description="Helical" evidence="1">
    <location>
        <begin position="66"/>
        <end position="89"/>
    </location>
</feature>
<dbReference type="PATRIC" id="fig|43678.3.peg.476"/>
<organism evidence="2 4">
    <name type="scientific">Oerskovia enterophila</name>
    <dbReference type="NCBI Taxonomy" id="43678"/>
    <lineage>
        <taxon>Bacteria</taxon>
        <taxon>Bacillati</taxon>
        <taxon>Actinomycetota</taxon>
        <taxon>Actinomycetes</taxon>
        <taxon>Micrococcales</taxon>
        <taxon>Cellulomonadaceae</taxon>
        <taxon>Oerskovia</taxon>
    </lineage>
</organism>
<dbReference type="Proteomes" id="UP000093412">
    <property type="component" value="Unassembled WGS sequence"/>
</dbReference>
<dbReference type="STRING" id="43678.OJAG_04460"/>
<dbReference type="RefSeq" id="WP_056644566.1">
    <property type="nucleotide sequence ID" value="NZ_LRIE01000039.1"/>
</dbReference>
<gene>
    <name evidence="3" type="ORF">OERS_10720</name>
    <name evidence="2" type="ORF">OJAG_04460</name>
</gene>
<dbReference type="EMBL" id="MAQA01000008">
    <property type="protein sequence ID" value="OCI32276.1"/>
    <property type="molecule type" value="Genomic_DNA"/>
</dbReference>
<feature type="transmembrane region" description="Helical" evidence="1">
    <location>
        <begin position="33"/>
        <end position="54"/>
    </location>
</feature>
<keyword evidence="1" id="KW-1133">Transmembrane helix</keyword>
<keyword evidence="1" id="KW-0472">Membrane</keyword>
<dbReference type="AlphaFoldDB" id="A0A163SXR4"/>
<reference evidence="2 4" key="1">
    <citation type="submission" date="2016-01" db="EMBL/GenBank/DDBJ databases">
        <title>Genome sequence of Oerskovia enterophila VJag, an agar and cellulose degrading bacterium.</title>
        <authorList>
            <person name="Poehlein A."/>
            <person name="Jag V."/>
            <person name="Bengelsdorf F."/>
            <person name="Duerre P."/>
            <person name="Daniel R."/>
        </authorList>
    </citation>
    <scope>NUCLEOTIDE SEQUENCE [LARGE SCALE GENOMIC DNA]</scope>
    <source>
        <strain evidence="2 4">VJag</strain>
    </source>
</reference>
<keyword evidence="1" id="KW-0812">Transmembrane</keyword>
<feature type="transmembrane region" description="Helical" evidence="1">
    <location>
        <begin position="7"/>
        <end position="27"/>
    </location>
</feature>
<accession>A0A163SXR4</accession>